<dbReference type="InterPro" id="IPR004360">
    <property type="entry name" value="Glyas_Fos-R_dOase_dom"/>
</dbReference>
<dbReference type="SUPFAM" id="SSF54593">
    <property type="entry name" value="Glyoxalase/Bleomycin resistance protein/Dihydroxybiphenyl dioxygenase"/>
    <property type="match status" value="1"/>
</dbReference>
<dbReference type="EMBL" id="PXXU01000104">
    <property type="protein sequence ID" value="PSJ15910.1"/>
    <property type="molecule type" value="Genomic_DNA"/>
</dbReference>
<proteinExistence type="predicted"/>
<accession>A0A2P7NR29</accession>
<sequence length="131" mass="14910">MAITLNHTIVPCFDKVVSAKFYCRVFGFEYVGVFSHFIVVRVNDTLSLDFDNKEQFLSIHYAFKVSEQEFDAIFARLQAEQILYGSGPGNADDMMINHNYGGRGVYFRDPNGHLLEMLTVDYVIPPQNSGE</sequence>
<dbReference type="Pfam" id="PF00903">
    <property type="entry name" value="Glyoxalase"/>
    <property type="match status" value="1"/>
</dbReference>
<protein>
    <submittedName>
        <fullName evidence="2">VOC family protein</fullName>
    </submittedName>
</protein>
<name>A0A2P7NR29_9PROT</name>
<dbReference type="InterPro" id="IPR037523">
    <property type="entry name" value="VOC_core"/>
</dbReference>
<feature type="domain" description="VOC" evidence="1">
    <location>
        <begin position="4"/>
        <end position="120"/>
    </location>
</feature>
<dbReference type="Gene3D" id="3.10.180.10">
    <property type="entry name" value="2,3-Dihydroxybiphenyl 1,2-Dioxygenase, domain 1"/>
    <property type="match status" value="1"/>
</dbReference>
<organism evidence="2 3">
    <name type="scientific">Nitrosomonas supralitoralis</name>
    <dbReference type="NCBI Taxonomy" id="2116706"/>
    <lineage>
        <taxon>Bacteria</taxon>
        <taxon>Pseudomonadati</taxon>
        <taxon>Pseudomonadota</taxon>
        <taxon>Betaproteobacteria</taxon>
        <taxon>Nitrosomonadales</taxon>
        <taxon>Nitrosomonadaceae</taxon>
        <taxon>Nitrosomonas</taxon>
    </lineage>
</organism>
<evidence type="ECO:0000313" key="2">
    <source>
        <dbReference type="EMBL" id="PSJ15910.1"/>
    </source>
</evidence>
<dbReference type="Proteomes" id="UP000241912">
    <property type="component" value="Unassembled WGS sequence"/>
</dbReference>
<dbReference type="InterPro" id="IPR029068">
    <property type="entry name" value="Glyas_Bleomycin-R_OHBP_Dase"/>
</dbReference>
<dbReference type="AlphaFoldDB" id="A0A2P7NR29"/>
<reference evidence="2 3" key="1">
    <citation type="submission" date="2018-03" db="EMBL/GenBank/DDBJ databases">
        <title>Draft genome of Nitrosomonas supralitoralis APG5.</title>
        <authorList>
            <person name="Urakawa H."/>
            <person name="Lopez J.V."/>
        </authorList>
    </citation>
    <scope>NUCLEOTIDE SEQUENCE [LARGE SCALE GENOMIC DNA]</scope>
    <source>
        <strain evidence="2 3">APG5</strain>
    </source>
</reference>
<dbReference type="PROSITE" id="PS51819">
    <property type="entry name" value="VOC"/>
    <property type="match status" value="1"/>
</dbReference>
<evidence type="ECO:0000313" key="3">
    <source>
        <dbReference type="Proteomes" id="UP000241912"/>
    </source>
</evidence>
<gene>
    <name evidence="2" type="ORF">C7H79_16400</name>
</gene>
<evidence type="ECO:0000259" key="1">
    <source>
        <dbReference type="PROSITE" id="PS51819"/>
    </source>
</evidence>
<dbReference type="RefSeq" id="WP_106708329.1">
    <property type="nucleotide sequence ID" value="NZ_PXXU01000104.1"/>
</dbReference>
<comment type="caution">
    <text evidence="2">The sequence shown here is derived from an EMBL/GenBank/DDBJ whole genome shotgun (WGS) entry which is preliminary data.</text>
</comment>
<dbReference type="OrthoDB" id="9812656at2"/>
<dbReference type="CDD" id="cd08351">
    <property type="entry name" value="ChaP_like"/>
    <property type="match status" value="1"/>
</dbReference>
<keyword evidence="3" id="KW-1185">Reference proteome</keyword>